<dbReference type="InterPro" id="IPR045334">
    <property type="entry name" value="INTS3"/>
</dbReference>
<reference evidence="3" key="1">
    <citation type="submission" date="2019-12" db="EMBL/GenBank/DDBJ databases">
        <title>Genome sequencing and annotation of Brassica cretica.</title>
        <authorList>
            <person name="Studholme D.J."/>
            <person name="Sarris P."/>
        </authorList>
    </citation>
    <scope>NUCLEOTIDE SEQUENCE</scope>
    <source>
        <strain evidence="3">PFS-109/04</strain>
        <tissue evidence="3">Leaf</tissue>
    </source>
</reference>
<name>A0A8S9PS19_BRACR</name>
<dbReference type="Gene3D" id="1.20.5.170">
    <property type="match status" value="1"/>
</dbReference>
<sequence length="915" mass="101253">MENENLLAASKLIRVALHEVESQLELSLRQANESLKPKLRPPFSLEIPDPQEYLQLNRAIVYGVLCDSSSSTTHMKHLHALVTDGYGFFTSLLVGIVVELYGKLVDSAKIQLMWLMKEMISVSSVGLEDLLRRIGSGDQNVWLCSELGHCKVSGDNVKRLEIKFCVKMFREEMDLSLKIGRDLVRLLQDLAHVSEFREIGTIWSQVFITCPRLQLDIYFFLRISPEMETQLRFLLGNVKLGSHKRHQIWFLNNFLVGNGKQVLLTDKVRFICCVIHPTNEIIRSEIMPRWAVIGWFLELSRQNQGSVKLALFYDWLFFDETICNIIMNVKPAALDGVASAFRAIERKGVIRSLDIFLSSPALAPDQKKKLANLLSCHQEKVPDVPQSTDHYMEPAQHGVQDVLNISTEVHVTRLDLDHARLEKDHAILEKDHARLEKDHARLDLDHARLDVDHARLDLGGEETEDRHAFSSGGPSGQSRKRPYCYSVHPSVPPLNLLQPSVGPLIRVVEPGKADHKLDNSVVYSSRVLHLHQTRCRAANSSRRAGDFRSLALSAKSSLESSRSLGSRVNEPSLFVVIMCLDNCLVGLLGGSDPCPTTTPSGPPSLVVPPESSVDPVNIESSRENLVQSSDRETAKPSVTDDNKKKRPAPGSSASIEARTRTESDEPPRKNKKKEKKKRKKSVEEQSEPIGDVEGHDGFFREGAAQADVELNDSPNSDGSMNYVVAMYDTDLKETISKLKQADKLVRAKDAALNRKTSEFKAMIDKAAAEKSRLLEEKKAQKEKFVDNSQGDHTIERSSKLTGRDLEGLPVQEQGNVSEVEGTKDTSGPKTAPAVPNSASTPINLTVREESSAPTLGAPASKPQGAEEDLGESSAQEQGNVDEVENPTDSTADGTGGVSDPLGAQVIGEDLDRAED</sequence>
<dbReference type="Pfam" id="PF10189">
    <property type="entry name" value="Ints3_N"/>
    <property type="match status" value="2"/>
</dbReference>
<feature type="compositionally biased region" description="Basic and acidic residues" evidence="1">
    <location>
        <begin position="629"/>
        <end position="643"/>
    </location>
</feature>
<gene>
    <name evidence="3" type="ORF">F2Q69_00048260</name>
</gene>
<feature type="region of interest" description="Disordered" evidence="1">
    <location>
        <begin position="595"/>
        <end position="718"/>
    </location>
</feature>
<feature type="compositionally biased region" description="Basic residues" evidence="1">
    <location>
        <begin position="669"/>
        <end position="680"/>
    </location>
</feature>
<dbReference type="AlphaFoldDB" id="A0A8S9PS19"/>
<dbReference type="InterPro" id="IPR019333">
    <property type="entry name" value="INTS3_N"/>
</dbReference>
<dbReference type="GO" id="GO:0005737">
    <property type="term" value="C:cytoplasm"/>
    <property type="evidence" value="ECO:0007669"/>
    <property type="project" value="TreeGrafter"/>
</dbReference>
<dbReference type="EMBL" id="QGKX02001347">
    <property type="protein sequence ID" value="KAF3524108.1"/>
    <property type="molecule type" value="Genomic_DNA"/>
</dbReference>
<dbReference type="PANTHER" id="PTHR13587:SF7">
    <property type="entry name" value="INTEGRATOR COMPLEX SUBUNIT 3"/>
    <property type="match status" value="1"/>
</dbReference>
<accession>A0A8S9PS19</accession>
<evidence type="ECO:0000313" key="3">
    <source>
        <dbReference type="EMBL" id="KAF3524108.1"/>
    </source>
</evidence>
<evidence type="ECO:0000256" key="1">
    <source>
        <dbReference type="SAM" id="MobiDB-lite"/>
    </source>
</evidence>
<dbReference type="PANTHER" id="PTHR13587">
    <property type="entry name" value="INTEGRATOR COMPLEX SUBUNIT 3"/>
    <property type="match status" value="1"/>
</dbReference>
<comment type="caution">
    <text evidence="3">The sequence shown here is derived from an EMBL/GenBank/DDBJ whole genome shotgun (WGS) entry which is preliminary data.</text>
</comment>
<organism evidence="3 4">
    <name type="scientific">Brassica cretica</name>
    <name type="common">Mustard</name>
    <dbReference type="NCBI Taxonomy" id="69181"/>
    <lineage>
        <taxon>Eukaryota</taxon>
        <taxon>Viridiplantae</taxon>
        <taxon>Streptophyta</taxon>
        <taxon>Embryophyta</taxon>
        <taxon>Tracheophyta</taxon>
        <taxon>Spermatophyta</taxon>
        <taxon>Magnoliopsida</taxon>
        <taxon>eudicotyledons</taxon>
        <taxon>Gunneridae</taxon>
        <taxon>Pentapetalae</taxon>
        <taxon>rosids</taxon>
        <taxon>malvids</taxon>
        <taxon>Brassicales</taxon>
        <taxon>Brassicaceae</taxon>
        <taxon>Brassiceae</taxon>
        <taxon>Brassica</taxon>
    </lineage>
</organism>
<evidence type="ECO:0000259" key="2">
    <source>
        <dbReference type="Pfam" id="PF10189"/>
    </source>
</evidence>
<feature type="region of interest" description="Disordered" evidence="1">
    <location>
        <begin position="774"/>
        <end position="915"/>
    </location>
</feature>
<dbReference type="Proteomes" id="UP000712600">
    <property type="component" value="Unassembled WGS sequence"/>
</dbReference>
<feature type="compositionally biased region" description="Basic and acidic residues" evidence="1">
    <location>
        <begin position="657"/>
        <end position="668"/>
    </location>
</feature>
<feature type="compositionally biased region" description="Basic and acidic residues" evidence="1">
    <location>
        <begin position="774"/>
        <end position="785"/>
    </location>
</feature>
<proteinExistence type="predicted"/>
<feature type="domain" description="Integrator complex subunit 3 N-terminal" evidence="2">
    <location>
        <begin position="153"/>
        <end position="334"/>
    </location>
</feature>
<protein>
    <recommendedName>
        <fullName evidence="2">Integrator complex subunit 3 N-terminal domain-containing protein</fullName>
    </recommendedName>
</protein>
<feature type="compositionally biased region" description="Basic and acidic residues" evidence="1">
    <location>
        <begin position="792"/>
        <end position="806"/>
    </location>
</feature>
<evidence type="ECO:0000313" key="4">
    <source>
        <dbReference type="Proteomes" id="UP000712600"/>
    </source>
</evidence>
<feature type="domain" description="Integrator complex subunit 3 N-terminal" evidence="2">
    <location>
        <begin position="51"/>
        <end position="147"/>
    </location>
</feature>